<gene>
    <name evidence="1" type="ORF">HMPREF1348_02204</name>
</gene>
<dbReference type="HOGENOM" id="CLU_3117626_0_0_9"/>
<dbReference type="AlphaFoldDB" id="J6Y2P9"/>
<evidence type="ECO:0000313" key="2">
    <source>
        <dbReference type="Proteomes" id="UP000006403"/>
    </source>
</evidence>
<protein>
    <submittedName>
        <fullName evidence="1">Uncharacterized protein</fullName>
    </submittedName>
</protein>
<accession>J6Y2P9</accession>
<sequence>MDEKIFICFFIIKKHLFDKDVNDFLAYQQVYPLLTNELSTVSGKLEDKVG</sequence>
<comment type="caution">
    <text evidence="1">The sequence shown here is derived from an EMBL/GenBank/DDBJ whole genome shotgun (WGS) entry which is preliminary data.</text>
</comment>
<dbReference type="PATRIC" id="fig|1134806.3.peg.2106"/>
<evidence type="ECO:0000313" key="1">
    <source>
        <dbReference type="EMBL" id="EJY43876.1"/>
    </source>
</evidence>
<dbReference type="EMBL" id="AMBL01000074">
    <property type="protein sequence ID" value="EJY43876.1"/>
    <property type="molecule type" value="Genomic_DNA"/>
</dbReference>
<reference evidence="1 2" key="1">
    <citation type="submission" date="2012-04" db="EMBL/GenBank/DDBJ databases">
        <authorList>
            <person name="Weinstock G."/>
            <person name="Sodergren E."/>
            <person name="Lobos E.A."/>
            <person name="Fulton L."/>
            <person name="Fulton R."/>
            <person name="Courtney L."/>
            <person name="Fronick C."/>
            <person name="O'Laughlin M."/>
            <person name="Godfrey J."/>
            <person name="Wilson R.M."/>
            <person name="Miner T."/>
            <person name="Farmer C."/>
            <person name="Delehaunty K."/>
            <person name="Cordes M."/>
            <person name="Minx P."/>
            <person name="Tomlinson C."/>
            <person name="Chen J."/>
            <person name="Wollam A."/>
            <person name="Pepin K.H."/>
            <person name="Bhonagiri V."/>
            <person name="Zhang X."/>
            <person name="Suruliraj S."/>
            <person name="Warren W."/>
            <person name="Mitreva M."/>
            <person name="Mardis E.R."/>
            <person name="Wilson R.K."/>
        </authorList>
    </citation>
    <scope>NUCLEOTIDE SEQUENCE [LARGE SCALE GENOMIC DNA]</scope>
    <source>
        <strain evidence="1 2">505</strain>
    </source>
</reference>
<dbReference type="Proteomes" id="UP000006403">
    <property type="component" value="Unassembled WGS sequence"/>
</dbReference>
<name>J6Y2P9_ENTFC</name>
<proteinExistence type="predicted"/>
<organism evidence="1 2">
    <name type="scientific">Enterococcus faecium 505</name>
    <dbReference type="NCBI Taxonomy" id="1134806"/>
    <lineage>
        <taxon>Bacteria</taxon>
        <taxon>Bacillati</taxon>
        <taxon>Bacillota</taxon>
        <taxon>Bacilli</taxon>
        <taxon>Lactobacillales</taxon>
        <taxon>Enterococcaceae</taxon>
        <taxon>Enterococcus</taxon>
    </lineage>
</organism>